<reference evidence="1" key="1">
    <citation type="journal article" date="2021" name="Proc. Natl. Acad. Sci. U.S.A.">
        <title>A Catalog of Tens of Thousands of Viruses from Human Metagenomes Reveals Hidden Associations with Chronic Diseases.</title>
        <authorList>
            <person name="Tisza M.J."/>
            <person name="Buck C.B."/>
        </authorList>
    </citation>
    <scope>NUCLEOTIDE SEQUENCE</scope>
    <source>
        <strain evidence="1">Ctcwu24</strain>
    </source>
</reference>
<proteinExistence type="predicted"/>
<dbReference type="EMBL" id="BK015167">
    <property type="protein sequence ID" value="DAD93824.1"/>
    <property type="molecule type" value="Genomic_DNA"/>
</dbReference>
<name>A0A8S5NI03_9CAUD</name>
<sequence>MKERQKAEALARMKLLGIFPEAIKQFDRDGKVSISEPPFGALYWAEGWDLDRIEQFEEDQNALVYLIIRSYTAYGKMDSYLYVSHNEDEWESDREDLRNRLPVAYTLNLDDPQLSELGYISIEKTVADGLVRIW</sequence>
<organism evidence="1">
    <name type="scientific">Myoviridae sp. ctcwu24</name>
    <dbReference type="NCBI Taxonomy" id="2826670"/>
    <lineage>
        <taxon>Viruses</taxon>
        <taxon>Duplodnaviria</taxon>
        <taxon>Heunggongvirae</taxon>
        <taxon>Uroviricota</taxon>
        <taxon>Caudoviricetes</taxon>
    </lineage>
</organism>
<accession>A0A8S5NI03</accession>
<protein>
    <submittedName>
        <fullName evidence="1">Uncharacterized protein</fullName>
    </submittedName>
</protein>
<evidence type="ECO:0000313" key="1">
    <source>
        <dbReference type="EMBL" id="DAD93824.1"/>
    </source>
</evidence>